<feature type="region of interest" description="Disordered" evidence="3">
    <location>
        <begin position="1"/>
        <end position="42"/>
    </location>
</feature>
<feature type="region of interest" description="Disordered" evidence="3">
    <location>
        <begin position="117"/>
        <end position="137"/>
    </location>
</feature>
<proteinExistence type="predicted"/>
<dbReference type="Proteomes" id="UP000193944">
    <property type="component" value="Unassembled WGS sequence"/>
</dbReference>
<reference evidence="5 6" key="1">
    <citation type="submission" date="2016-08" db="EMBL/GenBank/DDBJ databases">
        <title>A Parts List for Fungal Cellulosomes Revealed by Comparative Genomics.</title>
        <authorList>
            <consortium name="DOE Joint Genome Institute"/>
            <person name="Haitjema C.H."/>
            <person name="Gilmore S.P."/>
            <person name="Henske J.K."/>
            <person name="Solomon K.V."/>
            <person name="De Groot R."/>
            <person name="Kuo A."/>
            <person name="Mondo S.J."/>
            <person name="Salamov A.A."/>
            <person name="Labutti K."/>
            <person name="Zhao Z."/>
            <person name="Chiniquy J."/>
            <person name="Barry K."/>
            <person name="Brewer H.M."/>
            <person name="Purvine S.O."/>
            <person name="Wright A.T."/>
            <person name="Boxma B."/>
            <person name="Van Alen T."/>
            <person name="Hackstein J.H."/>
            <person name="Baker S.E."/>
            <person name="Grigoriev I.V."/>
            <person name="O'Malley M.A."/>
        </authorList>
    </citation>
    <scope>NUCLEOTIDE SEQUENCE [LARGE SCALE GENOMIC DNA]</scope>
    <source>
        <strain evidence="5 6">S4</strain>
    </source>
</reference>
<keyword evidence="1 2" id="KW-0175">Coiled coil</keyword>
<feature type="compositionally biased region" description="Low complexity" evidence="3">
    <location>
        <begin position="24"/>
        <end position="42"/>
    </location>
</feature>
<accession>A0A1Y1XLB3</accession>
<dbReference type="PANTHER" id="PTHR32083:SF0">
    <property type="entry name" value="CILIA AND FLAGELLA-ASSOCIATED PROTEIN 58"/>
    <property type="match status" value="1"/>
</dbReference>
<feature type="coiled-coil region" evidence="2">
    <location>
        <begin position="892"/>
        <end position="998"/>
    </location>
</feature>
<evidence type="ECO:0000256" key="1">
    <source>
        <dbReference type="ARBA" id="ARBA00023054"/>
    </source>
</evidence>
<feature type="domain" description="Cilia- and flagella-associated protein 58 central coiled coil" evidence="4">
    <location>
        <begin position="531"/>
        <end position="831"/>
    </location>
</feature>
<evidence type="ECO:0000256" key="3">
    <source>
        <dbReference type="SAM" id="MobiDB-lite"/>
    </source>
</evidence>
<dbReference type="PANTHER" id="PTHR32083">
    <property type="entry name" value="CILIA AND FLAGELLA-ASSOCIATED PROTEIN 58-RELATED"/>
    <property type="match status" value="1"/>
</dbReference>
<sequence length="1036" mass="122127">MNQEDINNNSDNNSIDNNNRDNSVDNNKTNIIDDNNSNNNSVNSLLSEESLLLDNKSNTESRPITSQTDDILSNNHGIDEGSSQGSLAAFEKIYHPHSPSDKNDIKDLDEITKLFNNSLGNIPKDDDSDDKSNEEENVEDIVRNLSGFLHEKKVNNINVESVKTLNDIMREVEEEKKQDTQYVIEKVKNEYNRLSTLLVKSKTNETALYNKCIELSRFLNSCIVKIQSVLNVSRNDRINIVNLNLELEKAWKRIDEKNESELLLKETIELLKTEIVKYRKRVKGKLDNLPDNLIDESSVQVDDDDSVNYVKGLEEKNVSLTKEINKLHQDILKLEGDSIKKGTDLTVLNDRNKELSEELTELQGEYIKVKLEKERETREKRKLESNIEKLNQTIVEKEKETEEKLKEISSYNDTIERYKDELSREQMKNKNADKTKEFIEATVEKQQSELDEQNVKINLLVTENYKSESIIRKLEMQISQLQNRNDKLLKSNDQLVKKQKMLEECITSQEEREEELNKKIELMTKEEEEKEKECENIKRKVKELTREREILNRNYIASLNNNSKQNGIIKVNEQTIKNTEHEIQSYRDEASKMRKIIYSLEKERDNHVIIQSSLKNSLNDKQASIKMLHIKIEDSEKKYSMLEKKYDDCMKLYEDIKTDRNNYSKKLAESLEEVLELKRRNQSNSHIIDTMKEEVRMKDTVIAKAHFEKKKLEKEKESLLNQLSSQHNELLNNRTFIKNLHSSEENMRHTLIELENERKKLLNNYNNLVKEKNLMQNQIILRNDEITLLYEKLKLQNSALSKGEFFYNERIEDIRVLKLEVKKLRREKSLLSIEANSSDKLRKVIYNLQRQAVINNTKMKVLEDELETPLNIHRWRKLSGSDPESFDLILKIQSLQKRLLRKTEEVIGKEQELQEKNKLYEKLKKLLERQPGVKTMEQLRFYRESLKSKINESKSLASELNMYQAQIEDYKVEVIRLNEEIQNQKSKYYDQKKKFENLSRKFEMNSNKIRSYPLKRKKKLLVNINNSINDSKITTV</sequence>
<gene>
    <name evidence="5" type="ORF">BCR32DRAFT_290123</name>
</gene>
<evidence type="ECO:0000313" key="5">
    <source>
        <dbReference type="EMBL" id="ORX86266.1"/>
    </source>
</evidence>
<dbReference type="InterPro" id="IPR049270">
    <property type="entry name" value="CFAP58_CC"/>
</dbReference>
<dbReference type="GO" id="GO:0005856">
    <property type="term" value="C:cytoskeleton"/>
    <property type="evidence" value="ECO:0007669"/>
    <property type="project" value="TreeGrafter"/>
</dbReference>
<organism evidence="5 6">
    <name type="scientific">Anaeromyces robustus</name>
    <dbReference type="NCBI Taxonomy" id="1754192"/>
    <lineage>
        <taxon>Eukaryota</taxon>
        <taxon>Fungi</taxon>
        <taxon>Fungi incertae sedis</taxon>
        <taxon>Chytridiomycota</taxon>
        <taxon>Chytridiomycota incertae sedis</taxon>
        <taxon>Neocallimastigomycetes</taxon>
        <taxon>Neocallimastigales</taxon>
        <taxon>Neocallimastigaceae</taxon>
        <taxon>Anaeromyces</taxon>
    </lineage>
</organism>
<keyword evidence="6" id="KW-1185">Reference proteome</keyword>
<feature type="coiled-coil region" evidence="2">
    <location>
        <begin position="310"/>
        <end position="778"/>
    </location>
</feature>
<feature type="compositionally biased region" description="Polar residues" evidence="3">
    <location>
        <begin position="60"/>
        <end position="83"/>
    </location>
</feature>
<protein>
    <recommendedName>
        <fullName evidence="4">Cilia- and flagella-associated protein 58 central coiled coil domain-containing protein</fullName>
    </recommendedName>
</protein>
<dbReference type="AlphaFoldDB" id="A0A1Y1XLB3"/>
<dbReference type="EMBL" id="MCFG01000023">
    <property type="protein sequence ID" value="ORX86266.1"/>
    <property type="molecule type" value="Genomic_DNA"/>
</dbReference>
<feature type="region of interest" description="Disordered" evidence="3">
    <location>
        <begin position="56"/>
        <end position="83"/>
    </location>
</feature>
<comment type="caution">
    <text evidence="5">The sequence shown here is derived from an EMBL/GenBank/DDBJ whole genome shotgun (WGS) entry which is preliminary data.</text>
</comment>
<dbReference type="Pfam" id="PF21771">
    <property type="entry name" value="CFAP58_CC"/>
    <property type="match status" value="1"/>
</dbReference>
<evidence type="ECO:0000259" key="4">
    <source>
        <dbReference type="Pfam" id="PF21771"/>
    </source>
</evidence>
<dbReference type="OrthoDB" id="264785at2759"/>
<evidence type="ECO:0000313" key="6">
    <source>
        <dbReference type="Proteomes" id="UP000193944"/>
    </source>
</evidence>
<evidence type="ECO:0000256" key="2">
    <source>
        <dbReference type="SAM" id="Coils"/>
    </source>
</evidence>
<feature type="compositionally biased region" description="Low complexity" evidence="3">
    <location>
        <begin position="1"/>
        <end position="17"/>
    </location>
</feature>
<feature type="compositionally biased region" description="Acidic residues" evidence="3">
    <location>
        <begin position="126"/>
        <end position="137"/>
    </location>
</feature>
<feature type="coiled-coil region" evidence="2">
    <location>
        <begin position="807"/>
        <end position="834"/>
    </location>
</feature>
<reference evidence="5 6" key="2">
    <citation type="submission" date="2016-08" db="EMBL/GenBank/DDBJ databases">
        <title>Pervasive Adenine N6-methylation of Active Genes in Fungi.</title>
        <authorList>
            <consortium name="DOE Joint Genome Institute"/>
            <person name="Mondo S.J."/>
            <person name="Dannebaum R.O."/>
            <person name="Kuo R.C."/>
            <person name="Labutti K."/>
            <person name="Haridas S."/>
            <person name="Kuo A."/>
            <person name="Salamov A."/>
            <person name="Ahrendt S.R."/>
            <person name="Lipzen A."/>
            <person name="Sullivan W."/>
            <person name="Andreopoulos W.B."/>
            <person name="Clum A."/>
            <person name="Lindquist E."/>
            <person name="Daum C."/>
            <person name="Ramamoorthy G.K."/>
            <person name="Gryganskyi A."/>
            <person name="Culley D."/>
            <person name="Magnuson J.K."/>
            <person name="James T.Y."/>
            <person name="O'Malley M.A."/>
            <person name="Stajich J.E."/>
            <person name="Spatafora J.W."/>
            <person name="Visel A."/>
            <person name="Grigoriev I.V."/>
        </authorList>
    </citation>
    <scope>NUCLEOTIDE SEQUENCE [LARGE SCALE GENOMIC DNA]</scope>
    <source>
        <strain evidence="5 6">S4</strain>
    </source>
</reference>
<name>A0A1Y1XLB3_9FUNG</name>
<dbReference type="STRING" id="1754192.A0A1Y1XLB3"/>